<evidence type="ECO:0000313" key="1">
    <source>
        <dbReference type="EMBL" id="MCP1102595.1"/>
    </source>
</evidence>
<dbReference type="RefSeq" id="WP_262066380.1">
    <property type="nucleotide sequence ID" value="NZ_JAMXOD010000012.1"/>
</dbReference>
<accession>A0ABT1E9U0</accession>
<keyword evidence="2" id="KW-1185">Reference proteome</keyword>
<proteinExistence type="predicted"/>
<evidence type="ECO:0000313" key="2">
    <source>
        <dbReference type="Proteomes" id="UP001523566"/>
    </source>
</evidence>
<name>A0ABT1E9U0_9FIRM</name>
<sequence length="126" mass="14689">MAIKILMEKPYIDVEIGELKFKFDKSDEHIKEFYKKLNGYQKTYHELFDETEEANEEATPEKIDALGKLLKDALDSMLEEGAYDKIYELIPSVTNIAFYFFELCLGIKKEITEDPMKAIASKYLTK</sequence>
<organism evidence="1 2">
    <name type="scientific">Aequitasia blattaphilus</name>
    <dbReference type="NCBI Taxonomy" id="2949332"/>
    <lineage>
        <taxon>Bacteria</taxon>
        <taxon>Bacillati</taxon>
        <taxon>Bacillota</taxon>
        <taxon>Clostridia</taxon>
        <taxon>Lachnospirales</taxon>
        <taxon>Lachnospiraceae</taxon>
        <taxon>Aequitasia</taxon>
    </lineage>
</organism>
<reference evidence="1 2" key="1">
    <citation type="journal article" date="2022" name="Genome Biol. Evol.">
        <title>Host diet, physiology and behaviors set the stage for Lachnospiraceae cladogenesis.</title>
        <authorList>
            <person name="Vera-Ponce De Leon A."/>
            <person name="Schneider M."/>
            <person name="Jahnes B.C."/>
            <person name="Sadowski V."/>
            <person name="Camuy-Velez L.A."/>
            <person name="Duan J."/>
            <person name="Sabree Z.L."/>
        </authorList>
    </citation>
    <scope>NUCLEOTIDE SEQUENCE [LARGE SCALE GENOMIC DNA]</scope>
    <source>
        <strain evidence="1 2">PAL113</strain>
    </source>
</reference>
<dbReference type="EMBL" id="JAMZFW010000012">
    <property type="protein sequence ID" value="MCP1102595.1"/>
    <property type="molecule type" value="Genomic_DNA"/>
</dbReference>
<comment type="caution">
    <text evidence="1">The sequence shown here is derived from an EMBL/GenBank/DDBJ whole genome shotgun (WGS) entry which is preliminary data.</text>
</comment>
<protein>
    <submittedName>
        <fullName evidence="1">Uncharacterized protein</fullName>
    </submittedName>
</protein>
<dbReference type="Proteomes" id="UP001523566">
    <property type="component" value="Unassembled WGS sequence"/>
</dbReference>
<gene>
    <name evidence="1" type="ORF">NK125_09230</name>
</gene>